<organism evidence="1 2">
    <name type="scientific">Coniosporium uncinatum</name>
    <dbReference type="NCBI Taxonomy" id="93489"/>
    <lineage>
        <taxon>Eukaryota</taxon>
        <taxon>Fungi</taxon>
        <taxon>Dikarya</taxon>
        <taxon>Ascomycota</taxon>
        <taxon>Pezizomycotina</taxon>
        <taxon>Dothideomycetes</taxon>
        <taxon>Dothideomycetes incertae sedis</taxon>
        <taxon>Coniosporium</taxon>
    </lineage>
</organism>
<comment type="caution">
    <text evidence="1">The sequence shown here is derived from an EMBL/GenBank/DDBJ whole genome shotgun (WGS) entry which is preliminary data.</text>
</comment>
<proteinExistence type="predicted"/>
<dbReference type="Proteomes" id="UP001186974">
    <property type="component" value="Unassembled WGS sequence"/>
</dbReference>
<dbReference type="EMBL" id="JAWDJW010003626">
    <property type="protein sequence ID" value="KAK3076726.1"/>
    <property type="molecule type" value="Genomic_DNA"/>
</dbReference>
<name>A0ACC3DJF1_9PEZI</name>
<evidence type="ECO:0000313" key="1">
    <source>
        <dbReference type="EMBL" id="KAK3076726.1"/>
    </source>
</evidence>
<protein>
    <submittedName>
        <fullName evidence="1">Uncharacterized protein</fullName>
    </submittedName>
</protein>
<keyword evidence="2" id="KW-1185">Reference proteome</keyword>
<reference evidence="1" key="1">
    <citation type="submission" date="2024-09" db="EMBL/GenBank/DDBJ databases">
        <title>Black Yeasts Isolated from many extreme environments.</title>
        <authorList>
            <person name="Coleine C."/>
            <person name="Stajich J.E."/>
            <person name="Selbmann L."/>
        </authorList>
    </citation>
    <scope>NUCLEOTIDE SEQUENCE</scope>
    <source>
        <strain evidence="1">CCFEE 5737</strain>
    </source>
</reference>
<gene>
    <name evidence="1" type="ORF">LTS18_012226</name>
</gene>
<evidence type="ECO:0000313" key="2">
    <source>
        <dbReference type="Proteomes" id="UP001186974"/>
    </source>
</evidence>
<sequence length="222" mass="24740">MDSDIADPVSGASIKDTGESGELICRSPFPSMPIFLWGDEGGKKYKETYFERFENIDVWAQHDWTSRNPVTGGFQIHGRSDGVLNPSGIRFGSAEIYAVSEGPAFIDDISETLCVGRKRKGDGDEVVFLFVKMAKGRVFTAELVQRLRTAIRAALSSRHVPKFILEVPEIPATINGKKVEIAVKQIISGRKDIKVSSTVANPRSLDYFYRFVDYEGERQSKL</sequence>
<accession>A0ACC3DJF1</accession>